<keyword evidence="1" id="KW-0472">Membrane</keyword>
<gene>
    <name evidence="2" type="ORF">MU0050_000761</name>
</gene>
<feature type="transmembrane region" description="Helical" evidence="1">
    <location>
        <begin position="45"/>
        <end position="65"/>
    </location>
</feature>
<dbReference type="RefSeq" id="WP_316514391.1">
    <property type="nucleotide sequence ID" value="NZ_OY726395.1"/>
</dbReference>
<evidence type="ECO:0000313" key="3">
    <source>
        <dbReference type="Proteomes" id="UP001190466"/>
    </source>
</evidence>
<feature type="transmembrane region" description="Helical" evidence="1">
    <location>
        <begin position="21"/>
        <end position="39"/>
    </location>
</feature>
<keyword evidence="1" id="KW-0812">Transmembrane</keyword>
<evidence type="ECO:0000256" key="1">
    <source>
        <dbReference type="SAM" id="Phobius"/>
    </source>
</evidence>
<evidence type="ECO:0000313" key="2">
    <source>
        <dbReference type="EMBL" id="CAJ1579934.1"/>
    </source>
</evidence>
<dbReference type="Proteomes" id="UP001190466">
    <property type="component" value="Chromosome"/>
</dbReference>
<accession>A0ABN9NZ23</accession>
<dbReference type="EMBL" id="OY726395">
    <property type="protein sequence ID" value="CAJ1579934.1"/>
    <property type="molecule type" value="Genomic_DNA"/>
</dbReference>
<dbReference type="InterPro" id="IPR019681">
    <property type="entry name" value="DUF2530"/>
</dbReference>
<sequence>MTAETPEPPPLPAALTEPWRVIGVGALLWLLATVAAFTVPALESWRPICLAGLATGVLGTSVFLWQRSAARRGARGAQTGLVDGPHTTENR</sequence>
<proteinExistence type="predicted"/>
<keyword evidence="1" id="KW-1133">Transmembrane helix</keyword>
<dbReference type="Pfam" id="PF10745">
    <property type="entry name" value="DUF2530"/>
    <property type="match status" value="1"/>
</dbReference>
<reference evidence="2 3" key="1">
    <citation type="submission" date="2023-08" db="EMBL/GenBank/DDBJ databases">
        <authorList>
            <person name="Folkvardsen B D."/>
            <person name="Norman A."/>
        </authorList>
    </citation>
    <scope>NUCLEOTIDE SEQUENCE [LARGE SCALE GENOMIC DNA]</scope>
    <source>
        <strain evidence="2 3">Mu0050</strain>
    </source>
</reference>
<protein>
    <submittedName>
        <fullName evidence="2">DUF2530 domain-containing protein</fullName>
    </submittedName>
</protein>
<keyword evidence="3" id="KW-1185">Reference proteome</keyword>
<name>A0ABN9NZ23_9MYCO</name>
<organism evidence="2 3">
    <name type="scientific">[Mycobacterium] wendilense</name>
    <dbReference type="NCBI Taxonomy" id="3064284"/>
    <lineage>
        <taxon>Bacteria</taxon>
        <taxon>Bacillati</taxon>
        <taxon>Actinomycetota</taxon>
        <taxon>Actinomycetes</taxon>
        <taxon>Mycobacteriales</taxon>
        <taxon>Mycobacteriaceae</taxon>
        <taxon>Mycolicibacter</taxon>
    </lineage>
</organism>